<dbReference type="InterPro" id="IPR003731">
    <property type="entry name" value="Di-Nase_FeMo-co_biosynth"/>
</dbReference>
<dbReference type="InterPro" id="IPR036105">
    <property type="entry name" value="DiNase_FeMo-co_biosyn_sf"/>
</dbReference>
<protein>
    <recommendedName>
        <fullName evidence="1">Dinitrogenase iron-molybdenum cofactor biosynthesis domain-containing protein</fullName>
    </recommendedName>
</protein>
<keyword evidence="3" id="KW-1185">Reference proteome</keyword>
<dbReference type="AlphaFoldDB" id="A0A1X4XVV0"/>
<comment type="caution">
    <text evidence="2">The sequence shown here is derived from an EMBL/GenBank/DDBJ whole genome shotgun (WGS) entry which is preliminary data.</text>
</comment>
<organism evidence="2 3">
    <name type="scientific">Desulfurella amilsii</name>
    <dbReference type="NCBI Taxonomy" id="1562698"/>
    <lineage>
        <taxon>Bacteria</taxon>
        <taxon>Pseudomonadati</taxon>
        <taxon>Campylobacterota</taxon>
        <taxon>Desulfurellia</taxon>
        <taxon>Desulfurellales</taxon>
        <taxon>Desulfurellaceae</taxon>
        <taxon>Desulfurella</taxon>
    </lineage>
</organism>
<dbReference type="OrthoDB" id="280278at2"/>
<evidence type="ECO:0000313" key="2">
    <source>
        <dbReference type="EMBL" id="OSS41645.1"/>
    </source>
</evidence>
<dbReference type="Pfam" id="PF02579">
    <property type="entry name" value="Nitro_FeMo-Co"/>
    <property type="match status" value="1"/>
</dbReference>
<dbReference type="Gene3D" id="3.30.420.130">
    <property type="entry name" value="Dinitrogenase iron-molybdenum cofactor biosynthesis domain"/>
    <property type="match status" value="1"/>
</dbReference>
<feature type="domain" description="Dinitrogenase iron-molybdenum cofactor biosynthesis" evidence="1">
    <location>
        <begin position="9"/>
        <end position="53"/>
    </location>
</feature>
<dbReference type="RefSeq" id="WP_158090539.1">
    <property type="nucleotide sequence ID" value="NZ_MDSU01000018.1"/>
</dbReference>
<name>A0A1X4XVV0_9BACT</name>
<proteinExistence type="predicted"/>
<sequence length="54" mass="6253">MRIMIPFIGDTLSDHFGRAQDFVVYEIENSTIKDTKFCNALEHQEGTFSVWVKS</sequence>
<dbReference type="EMBL" id="MDSU01000018">
    <property type="protein sequence ID" value="OSS41645.1"/>
    <property type="molecule type" value="Genomic_DNA"/>
</dbReference>
<evidence type="ECO:0000313" key="3">
    <source>
        <dbReference type="Proteomes" id="UP000194141"/>
    </source>
</evidence>
<evidence type="ECO:0000259" key="1">
    <source>
        <dbReference type="Pfam" id="PF02579"/>
    </source>
</evidence>
<accession>A0A1X4XVV0</accession>
<reference evidence="2 3" key="1">
    <citation type="journal article" date="2017" name="Front. Microbiol.">
        <title>Genome Sequence of Desulfurella amilsii Strain TR1 and Comparative Genomics of Desulfurellaceae Family.</title>
        <authorList>
            <person name="Florentino A.P."/>
            <person name="Stams A.J."/>
            <person name="Sanchez-Andrea I."/>
        </authorList>
    </citation>
    <scope>NUCLEOTIDE SEQUENCE [LARGE SCALE GENOMIC DNA]</scope>
    <source>
        <strain evidence="2 3">TR1</strain>
    </source>
</reference>
<dbReference type="SUPFAM" id="SSF53146">
    <property type="entry name" value="Nitrogenase accessory factor-like"/>
    <property type="match status" value="1"/>
</dbReference>
<dbReference type="Proteomes" id="UP000194141">
    <property type="component" value="Unassembled WGS sequence"/>
</dbReference>
<dbReference type="STRING" id="1562698.DESAMIL20_1198"/>
<gene>
    <name evidence="2" type="ORF">DESAMIL20_1198</name>
</gene>